<accession>A0A3M0DTB4</accession>
<dbReference type="Proteomes" id="UP000282007">
    <property type="component" value="Chromosome"/>
</dbReference>
<dbReference type="Proteomes" id="UP000277326">
    <property type="component" value="Unassembled WGS sequence"/>
</dbReference>
<dbReference type="KEGG" id="haer:DU502_09610"/>
<keyword evidence="4" id="KW-1185">Reference proteome</keyword>
<evidence type="ECO:0000313" key="2">
    <source>
        <dbReference type="EMBL" id="RMB25344.1"/>
    </source>
</evidence>
<protein>
    <submittedName>
        <fullName evidence="2">Uncharacterized protein</fullName>
    </submittedName>
</protein>
<reference evidence="1 4" key="2">
    <citation type="submission" date="2018-07" db="EMBL/GenBank/DDBJ databases">
        <title>Genome sequences of Haloplanus aerogenes JCM 16430T.</title>
        <authorList>
            <person name="Kim Y.B."/>
            <person name="Roh S.W."/>
        </authorList>
    </citation>
    <scope>NUCLEOTIDE SEQUENCE [LARGE SCALE GENOMIC DNA]</scope>
    <source>
        <strain evidence="1 4">JCM 16430</strain>
    </source>
</reference>
<sequence>MREKLATQLREAVADFRAIKTASEATRTWREAAYTRAVESVLQAEEYRGNVARDDAERPD</sequence>
<evidence type="ECO:0000313" key="1">
    <source>
        <dbReference type="EMBL" id="AZH25622.1"/>
    </source>
</evidence>
<gene>
    <name evidence="2" type="ORF">ATH50_0431</name>
    <name evidence="1" type="ORF">DU502_09610</name>
</gene>
<evidence type="ECO:0000313" key="4">
    <source>
        <dbReference type="Proteomes" id="UP000282007"/>
    </source>
</evidence>
<dbReference type="GeneID" id="38471542"/>
<evidence type="ECO:0000313" key="3">
    <source>
        <dbReference type="Proteomes" id="UP000277326"/>
    </source>
</evidence>
<name>A0A3M0DTB4_9EURY</name>
<dbReference type="EMBL" id="REFS01000001">
    <property type="protein sequence ID" value="RMB25344.1"/>
    <property type="molecule type" value="Genomic_DNA"/>
</dbReference>
<dbReference type="AlphaFoldDB" id="A0A3M0DTB4"/>
<dbReference type="EMBL" id="CP034145">
    <property type="protein sequence ID" value="AZH25622.1"/>
    <property type="molecule type" value="Genomic_DNA"/>
</dbReference>
<proteinExistence type="predicted"/>
<organism evidence="2 3">
    <name type="scientific">Haloplanus aerogenes</name>
    <dbReference type="NCBI Taxonomy" id="660522"/>
    <lineage>
        <taxon>Archaea</taxon>
        <taxon>Methanobacteriati</taxon>
        <taxon>Methanobacteriota</taxon>
        <taxon>Stenosarchaea group</taxon>
        <taxon>Halobacteria</taxon>
        <taxon>Halobacteriales</taxon>
        <taxon>Haloferacaceae</taxon>
        <taxon>Haloplanus</taxon>
    </lineage>
</organism>
<dbReference type="RefSeq" id="WP_121919157.1">
    <property type="nucleotide sequence ID" value="NZ_CP034145.1"/>
</dbReference>
<reference evidence="2" key="3">
    <citation type="submission" date="2018-10" db="EMBL/GenBank/DDBJ databases">
        <authorList>
            <person name="Whitman W."/>
            <person name="Huntemann M."/>
            <person name="Clum A."/>
            <person name="Pillay M."/>
            <person name="Palaniappan K."/>
            <person name="Varghese N."/>
            <person name="Mikhailova N."/>
            <person name="Stamatis D."/>
            <person name="Reddy T."/>
            <person name="Daum C."/>
            <person name="Shapiro N."/>
            <person name="Ivanova N."/>
            <person name="Kyrpides N."/>
            <person name="Woyke T."/>
        </authorList>
    </citation>
    <scope>NUCLEOTIDE SEQUENCE</scope>
    <source>
        <strain evidence="2">CGMCC 1.10124</strain>
    </source>
</reference>
<reference evidence="2 3" key="1">
    <citation type="journal article" date="2015" name="Stand. Genomic Sci.">
        <title>Genomic Encyclopedia of Bacterial and Archaeal Type Strains, Phase III: the genomes of soil and plant-associated and newly described type strains.</title>
        <authorList>
            <person name="Whitman W.B."/>
            <person name="Woyke T."/>
            <person name="Klenk H.P."/>
            <person name="Zhou Y."/>
            <person name="Lilburn T.G."/>
            <person name="Beck B.J."/>
            <person name="De Vos P."/>
            <person name="Vandamme P."/>
            <person name="Eisen J.A."/>
            <person name="Garrity G."/>
            <person name="Hugenholtz P."/>
            <person name="Kyrpides N.C."/>
        </authorList>
    </citation>
    <scope>NUCLEOTIDE SEQUENCE [LARGE SCALE GENOMIC DNA]</scope>
    <source>
        <strain evidence="2 3">CGMCC 1.10124</strain>
    </source>
</reference>